<evidence type="ECO:0000313" key="1">
    <source>
        <dbReference type="EnsemblMetazoa" id="OVOC4412.1"/>
    </source>
</evidence>
<organism evidence="1 2">
    <name type="scientific">Onchocerca volvulus</name>
    <dbReference type="NCBI Taxonomy" id="6282"/>
    <lineage>
        <taxon>Eukaryota</taxon>
        <taxon>Metazoa</taxon>
        <taxon>Ecdysozoa</taxon>
        <taxon>Nematoda</taxon>
        <taxon>Chromadorea</taxon>
        <taxon>Rhabditida</taxon>
        <taxon>Spirurina</taxon>
        <taxon>Spiruromorpha</taxon>
        <taxon>Filarioidea</taxon>
        <taxon>Onchocercidae</taxon>
        <taxon>Onchocerca</taxon>
    </lineage>
</organism>
<protein>
    <submittedName>
        <fullName evidence="1">Uncharacterized protein</fullName>
    </submittedName>
</protein>
<accession>A0A8R1TT86</accession>
<keyword evidence="2" id="KW-1185">Reference proteome</keyword>
<dbReference type="EMBL" id="CMVM020000131">
    <property type="status" value="NOT_ANNOTATED_CDS"/>
    <property type="molecule type" value="Genomic_DNA"/>
</dbReference>
<sequence length="69" mass="8229">MADRYGKVEMEELVDDTIQQIFSDILRIEWFDEQDNDNLLSQALLYNRVIALPHRWKINNPDDPGVFYT</sequence>
<dbReference type="EnsemblMetazoa" id="OVOC4412.1">
    <property type="protein sequence ID" value="OVOC4412.1"/>
    <property type="gene ID" value="WBGene00241221"/>
</dbReference>
<reference evidence="2" key="1">
    <citation type="submission" date="2013-10" db="EMBL/GenBank/DDBJ databases">
        <title>Genome sequencing of Onchocerca volvulus.</title>
        <authorList>
            <person name="Cotton J."/>
            <person name="Tsai J."/>
            <person name="Stanley E."/>
            <person name="Tracey A."/>
            <person name="Holroyd N."/>
            <person name="Lustigman S."/>
            <person name="Berriman M."/>
        </authorList>
    </citation>
    <scope>NUCLEOTIDE SEQUENCE</scope>
</reference>
<dbReference type="Proteomes" id="UP000024404">
    <property type="component" value="Unassembled WGS sequence"/>
</dbReference>
<evidence type="ECO:0000313" key="2">
    <source>
        <dbReference type="Proteomes" id="UP000024404"/>
    </source>
</evidence>
<reference evidence="1" key="2">
    <citation type="submission" date="2022-06" db="UniProtKB">
        <authorList>
            <consortium name="EnsemblMetazoa"/>
        </authorList>
    </citation>
    <scope>IDENTIFICATION</scope>
</reference>
<name>A0A8R1TT86_ONCVO</name>
<proteinExistence type="predicted"/>
<dbReference type="AlphaFoldDB" id="A0A8R1TT86"/>